<dbReference type="Proteomes" id="UP000091918">
    <property type="component" value="Unassembled WGS sequence"/>
</dbReference>
<dbReference type="STRING" id="1658172.A0A1B7P481"/>
<proteinExistence type="inferred from homology"/>
<accession>A0A1B7P481</accession>
<name>A0A1B7P481_9EURO</name>
<dbReference type="GO" id="GO:0005524">
    <property type="term" value="F:ATP binding"/>
    <property type="evidence" value="ECO:0007669"/>
    <property type="project" value="InterPro"/>
</dbReference>
<dbReference type="Gene3D" id="1.10.560.10">
    <property type="entry name" value="GroEL-like equatorial domain"/>
    <property type="match status" value="1"/>
</dbReference>
<gene>
    <name evidence="2" type="ORF">ACJ72_01809</name>
</gene>
<sequence>MASTMSASGNIGNGAFKDKEKPMAVRTGNIMAARAVADAIRTSLGPRGMDKMIQTGKGPRWLPPVKLWKGAPVMCTEFGGVNIAPSDPATKGEGDWGYTTASDPTDLLARLERLLMGVVSGGLCCGFVYTQLVDVEQEVNGLYTFDRKAKLKPELVKDVNDRARKLYLESIDSKGLSKRLRNFKHIVHRKA</sequence>
<dbReference type="GO" id="GO:0006457">
    <property type="term" value="P:protein folding"/>
    <property type="evidence" value="ECO:0007669"/>
    <property type="project" value="InterPro"/>
</dbReference>
<dbReference type="EMBL" id="LGUA01000131">
    <property type="protein sequence ID" value="OAX83830.1"/>
    <property type="molecule type" value="Genomic_DNA"/>
</dbReference>
<reference evidence="2 3" key="1">
    <citation type="submission" date="2015-07" db="EMBL/GenBank/DDBJ databases">
        <title>Emmonsia species relationships and genome sequence.</title>
        <authorList>
            <person name="Cuomo C.A."/>
            <person name="Schwartz I.S."/>
            <person name="Kenyon C."/>
            <person name="de Hoog G.S."/>
            <person name="Govender N.P."/>
            <person name="Botha A."/>
            <person name="Moreno L."/>
            <person name="de Vries M."/>
            <person name="Munoz J.F."/>
            <person name="Stielow J.B."/>
        </authorList>
    </citation>
    <scope>NUCLEOTIDE SEQUENCE [LARGE SCALE GENOMIC DNA]</scope>
    <source>
        <strain evidence="2 3">CBS 136260</strain>
    </source>
</reference>
<dbReference type="GO" id="GO:0051082">
    <property type="term" value="F:unfolded protein binding"/>
    <property type="evidence" value="ECO:0007669"/>
    <property type="project" value="InterPro"/>
</dbReference>
<evidence type="ECO:0000313" key="2">
    <source>
        <dbReference type="EMBL" id="OAX83830.1"/>
    </source>
</evidence>
<dbReference type="SUPFAM" id="SSF48592">
    <property type="entry name" value="GroEL equatorial domain-like"/>
    <property type="match status" value="1"/>
</dbReference>
<dbReference type="InterPro" id="IPR027413">
    <property type="entry name" value="GROEL-like_equatorial_sf"/>
</dbReference>
<protein>
    <submittedName>
        <fullName evidence="2">T-complex protein 1 subunit delta</fullName>
    </submittedName>
</protein>
<dbReference type="AlphaFoldDB" id="A0A1B7P481"/>
<evidence type="ECO:0000313" key="3">
    <source>
        <dbReference type="Proteomes" id="UP000091918"/>
    </source>
</evidence>
<keyword evidence="3" id="KW-1185">Reference proteome</keyword>
<dbReference type="GO" id="GO:0016887">
    <property type="term" value="F:ATP hydrolysis activity"/>
    <property type="evidence" value="ECO:0007669"/>
    <property type="project" value="InterPro"/>
</dbReference>
<comment type="caution">
    <text evidence="2">The sequence shown here is derived from an EMBL/GenBank/DDBJ whole genome shotgun (WGS) entry which is preliminary data.</text>
</comment>
<comment type="similarity">
    <text evidence="1">Belongs to the TCP-1 chaperonin family.</text>
</comment>
<dbReference type="InterPro" id="IPR002194">
    <property type="entry name" value="Chaperonin_TCP-1_CS"/>
</dbReference>
<organism evidence="2 3">
    <name type="scientific">Emergomyces africanus</name>
    <dbReference type="NCBI Taxonomy" id="1955775"/>
    <lineage>
        <taxon>Eukaryota</taxon>
        <taxon>Fungi</taxon>
        <taxon>Dikarya</taxon>
        <taxon>Ascomycota</taxon>
        <taxon>Pezizomycotina</taxon>
        <taxon>Eurotiomycetes</taxon>
        <taxon>Eurotiomycetidae</taxon>
        <taxon>Onygenales</taxon>
        <taxon>Ajellomycetaceae</taxon>
        <taxon>Emergomyces</taxon>
    </lineage>
</organism>
<evidence type="ECO:0000256" key="1">
    <source>
        <dbReference type="ARBA" id="ARBA00008020"/>
    </source>
</evidence>
<dbReference type="SUPFAM" id="SSF51445">
    <property type="entry name" value="(Trans)glycosidases"/>
    <property type="match status" value="1"/>
</dbReference>
<dbReference type="InterPro" id="IPR017853">
    <property type="entry name" value="GH"/>
</dbReference>
<dbReference type="OrthoDB" id="408320at2759"/>
<dbReference type="PROSITE" id="PS00750">
    <property type="entry name" value="TCP1_1"/>
    <property type="match status" value="1"/>
</dbReference>